<gene>
    <name evidence="2" type="ORF">CRM94_30460</name>
</gene>
<evidence type="ECO:0000313" key="3">
    <source>
        <dbReference type="Proteomes" id="UP000220629"/>
    </source>
</evidence>
<organism evidence="2 3">
    <name type="scientific">Burkholderia gladioli</name>
    <name type="common">Pseudomonas marginata</name>
    <name type="synonym">Phytomonas marginata</name>
    <dbReference type="NCBI Taxonomy" id="28095"/>
    <lineage>
        <taxon>Bacteria</taxon>
        <taxon>Pseudomonadati</taxon>
        <taxon>Pseudomonadota</taxon>
        <taxon>Betaproteobacteria</taxon>
        <taxon>Burkholderiales</taxon>
        <taxon>Burkholderiaceae</taxon>
        <taxon>Burkholderia</taxon>
    </lineage>
</organism>
<sequence>MKTDTEPTMPHFHFQRRRQDILRVAIALTVVGGAFSASNAFAQVPDPALVQLQQQLQPMQGSSLLAPADAQPQPAPAVQQVQAAPQPLPVVAPQAQSVPPSQAVQAQAEAPVLSAAPPPEPSQPAQVAVQPAPAADVPRPLLQRRSDVGPSTEAWLALQRSNRAASNNEHPFEGAAATYAYERYLQSFRRPIPTWFNSVQRVQGGGSSGGGDSQSQ</sequence>
<name>A0A2A7S5E2_BURGA</name>
<dbReference type="AlphaFoldDB" id="A0A2A7S5E2"/>
<dbReference type="Pfam" id="PF12266">
    <property type="entry name" value="DUF3613"/>
    <property type="match status" value="1"/>
</dbReference>
<comment type="caution">
    <text evidence="2">The sequence shown here is derived from an EMBL/GenBank/DDBJ whole genome shotgun (WGS) entry which is preliminary data.</text>
</comment>
<feature type="compositionally biased region" description="Low complexity" evidence="1">
    <location>
        <begin position="92"/>
        <end position="112"/>
    </location>
</feature>
<evidence type="ECO:0008006" key="4">
    <source>
        <dbReference type="Google" id="ProtNLM"/>
    </source>
</evidence>
<evidence type="ECO:0000256" key="1">
    <source>
        <dbReference type="SAM" id="MobiDB-lite"/>
    </source>
</evidence>
<evidence type="ECO:0000313" key="2">
    <source>
        <dbReference type="EMBL" id="PEH38673.1"/>
    </source>
</evidence>
<dbReference type="EMBL" id="PDDY01000004">
    <property type="protein sequence ID" value="PEH38673.1"/>
    <property type="molecule type" value="Genomic_DNA"/>
</dbReference>
<reference evidence="3" key="1">
    <citation type="submission" date="2017-09" db="EMBL/GenBank/DDBJ databases">
        <title>FDA dAtabase for Regulatory Grade micrObial Sequences (FDA-ARGOS): Supporting development and validation of Infectious Disease Dx tests.</title>
        <authorList>
            <person name="Minogue T."/>
            <person name="Wolcott M."/>
            <person name="Wasieloski L."/>
            <person name="Aguilar W."/>
            <person name="Moore D."/>
            <person name="Tallon L."/>
            <person name="Sadzewicz L."/>
            <person name="Ott S."/>
            <person name="Zhao X."/>
            <person name="Nagaraj S."/>
            <person name="Vavikolanu K."/>
            <person name="Aluvathingal J."/>
            <person name="Nadendla S."/>
            <person name="Sichtig H."/>
        </authorList>
    </citation>
    <scope>NUCLEOTIDE SEQUENCE [LARGE SCALE GENOMIC DNA]</scope>
    <source>
        <strain evidence="3">FDAARGOS_390</strain>
    </source>
</reference>
<proteinExistence type="predicted"/>
<dbReference type="InterPro" id="IPR022053">
    <property type="entry name" value="DUF3613"/>
</dbReference>
<dbReference type="Proteomes" id="UP000220629">
    <property type="component" value="Unassembled WGS sequence"/>
</dbReference>
<feature type="region of interest" description="Disordered" evidence="1">
    <location>
        <begin position="92"/>
        <end position="148"/>
    </location>
</feature>
<feature type="compositionally biased region" description="Low complexity" evidence="1">
    <location>
        <begin position="123"/>
        <end position="140"/>
    </location>
</feature>
<accession>A0A2A7S5E2</accession>
<protein>
    <recommendedName>
        <fullName evidence="4">DUF3613 domain-containing protein</fullName>
    </recommendedName>
</protein>